<dbReference type="EMBL" id="FZNY01000001">
    <property type="protein sequence ID" value="SNR36424.1"/>
    <property type="molecule type" value="Genomic_DNA"/>
</dbReference>
<dbReference type="PANTHER" id="PTHR47506">
    <property type="entry name" value="TRANSCRIPTIONAL REGULATORY PROTEIN"/>
    <property type="match status" value="1"/>
</dbReference>
<keyword evidence="2 4" id="KW-0238">DNA-binding</keyword>
<evidence type="ECO:0000256" key="4">
    <source>
        <dbReference type="PROSITE-ProRule" id="PRU00335"/>
    </source>
</evidence>
<dbReference type="Proteomes" id="UP000198379">
    <property type="component" value="Unassembled WGS sequence"/>
</dbReference>
<gene>
    <name evidence="6" type="ORF">SAMN06265376_101185</name>
</gene>
<accession>A0A238VQK4</accession>
<feature type="domain" description="HTH tetR-type" evidence="5">
    <location>
        <begin position="6"/>
        <end position="66"/>
    </location>
</feature>
<dbReference type="PROSITE" id="PS50977">
    <property type="entry name" value="HTH_TETR_2"/>
    <property type="match status" value="1"/>
</dbReference>
<dbReference type="InterPro" id="IPR001647">
    <property type="entry name" value="HTH_TetR"/>
</dbReference>
<dbReference type="InterPro" id="IPR036271">
    <property type="entry name" value="Tet_transcr_reg_TetR-rel_C_sf"/>
</dbReference>
<feature type="DNA-binding region" description="H-T-H motif" evidence="4">
    <location>
        <begin position="29"/>
        <end position="48"/>
    </location>
</feature>
<protein>
    <submittedName>
        <fullName evidence="6">Transcriptional regulator, TetR family</fullName>
    </submittedName>
</protein>
<proteinExistence type="predicted"/>
<evidence type="ECO:0000256" key="2">
    <source>
        <dbReference type="ARBA" id="ARBA00023125"/>
    </source>
</evidence>
<dbReference type="InterPro" id="IPR009057">
    <property type="entry name" value="Homeodomain-like_sf"/>
</dbReference>
<dbReference type="SUPFAM" id="SSF46689">
    <property type="entry name" value="Homeodomain-like"/>
    <property type="match status" value="1"/>
</dbReference>
<name>A0A238VQK4_9FLAO</name>
<dbReference type="SUPFAM" id="SSF48498">
    <property type="entry name" value="Tetracyclin repressor-like, C-terminal domain"/>
    <property type="match status" value="1"/>
</dbReference>
<dbReference type="PANTHER" id="PTHR47506:SF1">
    <property type="entry name" value="HTH-TYPE TRANSCRIPTIONAL REGULATOR YJDC"/>
    <property type="match status" value="1"/>
</dbReference>
<dbReference type="GO" id="GO:0003677">
    <property type="term" value="F:DNA binding"/>
    <property type="evidence" value="ECO:0007669"/>
    <property type="project" value="UniProtKB-UniRule"/>
</dbReference>
<dbReference type="Pfam" id="PF00440">
    <property type="entry name" value="TetR_N"/>
    <property type="match status" value="1"/>
</dbReference>
<keyword evidence="3" id="KW-0804">Transcription</keyword>
<reference evidence="6 7" key="1">
    <citation type="submission" date="2017-06" db="EMBL/GenBank/DDBJ databases">
        <authorList>
            <person name="Kim H.J."/>
            <person name="Triplett B.A."/>
        </authorList>
    </citation>
    <scope>NUCLEOTIDE SEQUENCE [LARGE SCALE GENOMIC DNA]</scope>
    <source>
        <strain evidence="6 7">DSM 25597</strain>
    </source>
</reference>
<evidence type="ECO:0000256" key="1">
    <source>
        <dbReference type="ARBA" id="ARBA00023015"/>
    </source>
</evidence>
<keyword evidence="7" id="KW-1185">Reference proteome</keyword>
<evidence type="ECO:0000313" key="7">
    <source>
        <dbReference type="Proteomes" id="UP000198379"/>
    </source>
</evidence>
<organism evidence="6 7">
    <name type="scientific">Dokdonia pacifica</name>
    <dbReference type="NCBI Taxonomy" id="1627892"/>
    <lineage>
        <taxon>Bacteria</taxon>
        <taxon>Pseudomonadati</taxon>
        <taxon>Bacteroidota</taxon>
        <taxon>Flavobacteriia</taxon>
        <taxon>Flavobacteriales</taxon>
        <taxon>Flavobacteriaceae</taxon>
        <taxon>Dokdonia</taxon>
    </lineage>
</organism>
<evidence type="ECO:0000256" key="3">
    <source>
        <dbReference type="ARBA" id="ARBA00023163"/>
    </source>
</evidence>
<evidence type="ECO:0000313" key="6">
    <source>
        <dbReference type="EMBL" id="SNR36424.1"/>
    </source>
</evidence>
<dbReference type="AlphaFoldDB" id="A0A238VQK4"/>
<keyword evidence="1" id="KW-0805">Transcription regulation</keyword>
<dbReference type="OrthoDB" id="9787680at2"/>
<evidence type="ECO:0000259" key="5">
    <source>
        <dbReference type="PROSITE" id="PS50977"/>
    </source>
</evidence>
<dbReference type="Gene3D" id="1.10.357.10">
    <property type="entry name" value="Tetracycline Repressor, domain 2"/>
    <property type="match status" value="1"/>
</dbReference>
<sequence>MIMETNSIRQAIINNASDLFYRNGYNNTEISEIATSSGISEATLFDHFNTKEEICIAHLRHRNEEFSKQVMAYVAQAPKGKERVMAIFHYLELFYQMKDFNGCWSIKVFSEVPMSNTLIKNEVQSQKNGLINYIEMLLSENIIVDNPEEGYKVLAQKIYLLLEGAVAQSNLHKKEWPITLAKEMCYTLFK</sequence>
<dbReference type="PRINTS" id="PR00455">
    <property type="entry name" value="HTHTETR"/>
</dbReference>